<evidence type="ECO:0000313" key="3">
    <source>
        <dbReference type="EMBL" id="GAG53645.1"/>
    </source>
</evidence>
<comment type="caution">
    <text evidence="3">The sequence shown here is derived from an EMBL/GenBank/DDBJ whole genome shotgun (WGS) entry which is preliminary data.</text>
</comment>
<dbReference type="EMBL" id="BART01008318">
    <property type="protein sequence ID" value="GAG53645.1"/>
    <property type="molecule type" value="Genomic_DNA"/>
</dbReference>
<feature type="compositionally biased region" description="Basic residues" evidence="1">
    <location>
        <begin position="63"/>
        <end position="80"/>
    </location>
</feature>
<dbReference type="AlphaFoldDB" id="X0YCP2"/>
<feature type="non-terminal residue" evidence="3">
    <location>
        <position position="227"/>
    </location>
</feature>
<feature type="region of interest" description="Disordered" evidence="1">
    <location>
        <begin position="56"/>
        <end position="93"/>
    </location>
</feature>
<protein>
    <submittedName>
        <fullName evidence="3">Uncharacterized protein</fullName>
    </submittedName>
</protein>
<keyword evidence="2" id="KW-0812">Transmembrane</keyword>
<evidence type="ECO:0000256" key="2">
    <source>
        <dbReference type="SAM" id="Phobius"/>
    </source>
</evidence>
<proteinExistence type="predicted"/>
<organism evidence="3">
    <name type="scientific">marine sediment metagenome</name>
    <dbReference type="NCBI Taxonomy" id="412755"/>
    <lineage>
        <taxon>unclassified sequences</taxon>
        <taxon>metagenomes</taxon>
        <taxon>ecological metagenomes</taxon>
    </lineage>
</organism>
<name>X0YCP2_9ZZZZ</name>
<reference evidence="3" key="1">
    <citation type="journal article" date="2014" name="Front. Microbiol.">
        <title>High frequency of phylogenetically diverse reductive dehalogenase-homologous genes in deep subseafloor sedimentary metagenomes.</title>
        <authorList>
            <person name="Kawai M."/>
            <person name="Futagami T."/>
            <person name="Toyoda A."/>
            <person name="Takaki Y."/>
            <person name="Nishi S."/>
            <person name="Hori S."/>
            <person name="Arai W."/>
            <person name="Tsubouchi T."/>
            <person name="Morono Y."/>
            <person name="Uchiyama I."/>
            <person name="Ito T."/>
            <person name="Fujiyama A."/>
            <person name="Inagaki F."/>
            <person name="Takami H."/>
        </authorList>
    </citation>
    <scope>NUCLEOTIDE SEQUENCE</scope>
    <source>
        <strain evidence="3">Expedition CK06-06</strain>
    </source>
</reference>
<keyword evidence="2" id="KW-1133">Transmembrane helix</keyword>
<feature type="transmembrane region" description="Helical" evidence="2">
    <location>
        <begin position="180"/>
        <end position="200"/>
    </location>
</feature>
<accession>X0YCP2</accession>
<feature type="region of interest" description="Disordered" evidence="1">
    <location>
        <begin position="19"/>
        <end position="38"/>
    </location>
</feature>
<evidence type="ECO:0000256" key="1">
    <source>
        <dbReference type="SAM" id="MobiDB-lite"/>
    </source>
</evidence>
<feature type="compositionally biased region" description="Acidic residues" evidence="1">
    <location>
        <begin position="24"/>
        <end position="38"/>
    </location>
</feature>
<sequence length="227" mass="26690">MATITYNRKMIKPRLVQSVKVDEEPYEEEEEDDDPYEEEELDEITDIQMNEVLDEIKTDLDKKKMKKMKKMKKKKKKKKKNTAEKTNNDSLETNRTVKNMELLINSTITVGEKIQQTNKKLDRLIKIQNFMNTKNLQKEEDRELKEIGTKRRTNTRVIREKNKVLPYVEPPQASKMMNKFCLIQAVILLFLVFSSIGIVLGCGLGWMQIKVENCIYLCLMISGLIFF</sequence>
<keyword evidence="2" id="KW-0472">Membrane</keyword>
<gene>
    <name evidence="3" type="ORF">S01H4_18744</name>
</gene>